<sequence>MSNSNTSQRRLFKDLQKIQSEELPGINATPVDNDMRVWNALIDGPSDTCYEDGLFTLRMEFTDTYPLTPPNVRFTCKMFHPNVYADGSICLDILQRNWSPTYDVCAILTSIRSLLNDPNPNSPANNEAAKLFLENRRLYESKVRKLVEESIMADQIINDLKLTDDNDDDEKKKSIDKSPSAAAAAKYCSNGALINRLNEQRNIGVTLNEHQILRIFADICRGVSACHFRRPQPILHRDIKLENVLIDSRQNYVLCDFGSAIMLPPSTTNEHQQYQIDQLTTNVIQQLEEEIQRYTTLCYRAPEMIDLYSRKPLTLKIDIWAMGCLLYKLMYNTMPFGDSVLAIQNGTFVIPDDMAQSYSRELNLLVRYLLEIDIGKRPDIWQVAYITYKLLATECPIPNRCQSKIPTLSAVTMPLTDSESRQQRAAALAKAKLTLKNTTDESSTVGTAVNPRERPRGMMAPSTSLINFDQVSQRSSNIAAMLPTSASATRSESATQLMFDDDFSQIPSHAISLNNIPTAISAAKNDTLVSRARPSPPTMASPSPGLVLQQQQFFPPPPPHSSNTHRRSASQTMSPMQNQSSFHNASSIDSSSSDEASDEASEQLRTNLDKLKFHNYSKIDSQSNSDDDKIFTSMSDHNRPIATKQQRNSKSPTKDKSTSHHPSMEEAKTEIPSFTKNFTESSTEKFFHRITNNGFDENLTNHSSTSKSSLNKNQLNSSLIDSNNPFHCAPFHLSPSNKQSLTNLNRTAVLTNPNTCDLNSIVTGKRTSAFAPYQKRTINTENHVIGTKTNTGNSIDKVSHSESLACNGLDNQASLSIDVFTNAPFKAKTKTKQYSTTNDTISPSNSQFIDLNVQENSDSSRKIILTGNEPQQHGYANLSFNANVVDEYF</sequence>
<dbReference type="InterPro" id="IPR000608">
    <property type="entry name" value="UBC"/>
</dbReference>
<dbReference type="PROSITE" id="PS00108">
    <property type="entry name" value="PROTEIN_KINASE_ST"/>
    <property type="match status" value="1"/>
</dbReference>
<comment type="catalytic activity">
    <reaction evidence="9">
        <text>L-seryl-[protein] + ATP = O-phospho-L-seryl-[protein] + ADP + H(+)</text>
        <dbReference type="Rhea" id="RHEA:17989"/>
        <dbReference type="Rhea" id="RHEA-COMP:9863"/>
        <dbReference type="Rhea" id="RHEA-COMP:11604"/>
        <dbReference type="ChEBI" id="CHEBI:15378"/>
        <dbReference type="ChEBI" id="CHEBI:29999"/>
        <dbReference type="ChEBI" id="CHEBI:30616"/>
        <dbReference type="ChEBI" id="CHEBI:83421"/>
        <dbReference type="ChEBI" id="CHEBI:456216"/>
        <dbReference type="EC" id="2.7.11.1"/>
    </reaction>
</comment>
<dbReference type="GO" id="GO:0004674">
    <property type="term" value="F:protein serine/threonine kinase activity"/>
    <property type="evidence" value="ECO:0007669"/>
    <property type="project" value="UniProtKB-KW"/>
</dbReference>
<feature type="domain" description="UBC core" evidence="13">
    <location>
        <begin position="6"/>
        <end position="152"/>
    </location>
</feature>
<feature type="active site" description="Glycyl thioester intermediate" evidence="10">
    <location>
        <position position="90"/>
    </location>
</feature>
<dbReference type="PROSITE" id="PS50011">
    <property type="entry name" value="PROTEIN_KINASE_DOM"/>
    <property type="match status" value="1"/>
</dbReference>
<dbReference type="Pfam" id="PF00069">
    <property type="entry name" value="Pkinase"/>
    <property type="match status" value="1"/>
</dbReference>
<dbReference type="SMART" id="SM00220">
    <property type="entry name" value="S_TKc"/>
    <property type="match status" value="1"/>
</dbReference>
<dbReference type="CDD" id="cd23790">
    <property type="entry name" value="UBCc_UBE2A_2B"/>
    <property type="match status" value="1"/>
</dbReference>
<feature type="region of interest" description="Disordered" evidence="11">
    <location>
        <begin position="618"/>
        <end position="671"/>
    </location>
</feature>
<feature type="compositionally biased region" description="Basic and acidic residues" evidence="11">
    <location>
        <begin position="652"/>
        <end position="669"/>
    </location>
</feature>
<gene>
    <name evidence="14" type="ORF">QYT958_LOCUS19805</name>
</gene>
<evidence type="ECO:0000256" key="5">
    <source>
        <dbReference type="ARBA" id="ARBA00022777"/>
    </source>
</evidence>
<evidence type="ECO:0000256" key="8">
    <source>
        <dbReference type="ARBA" id="ARBA00047899"/>
    </source>
</evidence>
<dbReference type="EMBL" id="CAJOBR010003341">
    <property type="protein sequence ID" value="CAF4734431.1"/>
    <property type="molecule type" value="Genomic_DNA"/>
</dbReference>
<dbReference type="SUPFAM" id="SSF54495">
    <property type="entry name" value="UBC-like"/>
    <property type="match status" value="1"/>
</dbReference>
<feature type="domain" description="Protein kinase" evidence="12">
    <location>
        <begin position="78"/>
        <end position="391"/>
    </location>
</feature>
<dbReference type="Proteomes" id="UP000663848">
    <property type="component" value="Unassembled WGS sequence"/>
</dbReference>
<dbReference type="PANTHER" id="PTHR22967:SF57">
    <property type="entry name" value="AUXILIN, ISOFORM A-RELATED"/>
    <property type="match status" value="1"/>
</dbReference>
<dbReference type="GO" id="GO:0005524">
    <property type="term" value="F:ATP binding"/>
    <property type="evidence" value="ECO:0007669"/>
    <property type="project" value="UniProtKB-KW"/>
</dbReference>
<keyword evidence="2" id="KW-0723">Serine/threonine-protein kinase</keyword>
<keyword evidence="3" id="KW-0808">Transferase</keyword>
<dbReference type="InterPro" id="IPR023313">
    <property type="entry name" value="UBQ-conjugating_AS"/>
</dbReference>
<dbReference type="InterPro" id="IPR011009">
    <property type="entry name" value="Kinase-like_dom_sf"/>
</dbReference>
<evidence type="ECO:0000256" key="3">
    <source>
        <dbReference type="ARBA" id="ARBA00022679"/>
    </source>
</evidence>
<feature type="compositionally biased region" description="Low complexity" evidence="11">
    <location>
        <begin position="585"/>
        <end position="594"/>
    </location>
</feature>
<comment type="catalytic activity">
    <reaction evidence="8">
        <text>L-threonyl-[protein] + ATP = O-phospho-L-threonyl-[protein] + ADP + H(+)</text>
        <dbReference type="Rhea" id="RHEA:46608"/>
        <dbReference type="Rhea" id="RHEA-COMP:11060"/>
        <dbReference type="Rhea" id="RHEA-COMP:11605"/>
        <dbReference type="ChEBI" id="CHEBI:15378"/>
        <dbReference type="ChEBI" id="CHEBI:30013"/>
        <dbReference type="ChEBI" id="CHEBI:30616"/>
        <dbReference type="ChEBI" id="CHEBI:61977"/>
        <dbReference type="ChEBI" id="CHEBI:456216"/>
        <dbReference type="EC" id="2.7.11.1"/>
    </reaction>
</comment>
<dbReference type="InterPro" id="IPR000719">
    <property type="entry name" value="Prot_kinase_dom"/>
</dbReference>
<evidence type="ECO:0000256" key="11">
    <source>
        <dbReference type="SAM" id="MobiDB-lite"/>
    </source>
</evidence>
<organism evidence="14 15">
    <name type="scientific">Rotaria socialis</name>
    <dbReference type="NCBI Taxonomy" id="392032"/>
    <lineage>
        <taxon>Eukaryota</taxon>
        <taxon>Metazoa</taxon>
        <taxon>Spiralia</taxon>
        <taxon>Gnathifera</taxon>
        <taxon>Rotifera</taxon>
        <taxon>Eurotatoria</taxon>
        <taxon>Bdelloidea</taxon>
        <taxon>Philodinida</taxon>
        <taxon>Philodinidae</taxon>
        <taxon>Rotaria</taxon>
    </lineage>
</organism>
<dbReference type="GO" id="GO:0005737">
    <property type="term" value="C:cytoplasm"/>
    <property type="evidence" value="ECO:0007669"/>
    <property type="project" value="TreeGrafter"/>
</dbReference>
<evidence type="ECO:0000313" key="15">
    <source>
        <dbReference type="Proteomes" id="UP000663848"/>
    </source>
</evidence>
<keyword evidence="7" id="KW-0067">ATP-binding</keyword>
<dbReference type="EC" id="2.7.11.1" evidence="1"/>
<comment type="caution">
    <text evidence="14">The sequence shown here is derived from an EMBL/GenBank/DDBJ whole genome shotgun (WGS) entry which is preliminary data.</text>
</comment>
<dbReference type="PROSITE" id="PS00183">
    <property type="entry name" value="UBC_1"/>
    <property type="match status" value="1"/>
</dbReference>
<evidence type="ECO:0000256" key="10">
    <source>
        <dbReference type="PROSITE-ProRule" id="PRU10133"/>
    </source>
</evidence>
<feature type="compositionally biased region" description="Polar residues" evidence="11">
    <location>
        <begin position="569"/>
        <end position="584"/>
    </location>
</feature>
<evidence type="ECO:0000256" key="2">
    <source>
        <dbReference type="ARBA" id="ARBA00022527"/>
    </source>
</evidence>
<dbReference type="InterPro" id="IPR016135">
    <property type="entry name" value="UBQ-conjugating_enzyme/RWD"/>
</dbReference>
<dbReference type="Gene3D" id="1.10.510.10">
    <property type="entry name" value="Transferase(Phosphotransferase) domain 1"/>
    <property type="match status" value="1"/>
</dbReference>
<evidence type="ECO:0000259" key="12">
    <source>
        <dbReference type="PROSITE" id="PS50011"/>
    </source>
</evidence>
<accession>A0A821KGL3</accession>
<keyword evidence="4" id="KW-0547">Nucleotide-binding</keyword>
<name>A0A821KGL3_9BILA</name>
<evidence type="ECO:0000313" key="14">
    <source>
        <dbReference type="EMBL" id="CAF4734431.1"/>
    </source>
</evidence>
<dbReference type="InterPro" id="IPR008271">
    <property type="entry name" value="Ser/Thr_kinase_AS"/>
</dbReference>
<evidence type="ECO:0000256" key="1">
    <source>
        <dbReference type="ARBA" id="ARBA00012513"/>
    </source>
</evidence>
<evidence type="ECO:0000259" key="13">
    <source>
        <dbReference type="PROSITE" id="PS50127"/>
    </source>
</evidence>
<keyword evidence="6" id="KW-0833">Ubl conjugation pathway</keyword>
<protein>
    <recommendedName>
        <fullName evidence="1">non-specific serine/threonine protein kinase</fullName>
        <ecNumber evidence="1">2.7.11.1</ecNumber>
    </recommendedName>
</protein>
<evidence type="ECO:0000256" key="4">
    <source>
        <dbReference type="ARBA" id="ARBA00022741"/>
    </source>
</evidence>
<dbReference type="PROSITE" id="PS50127">
    <property type="entry name" value="UBC_2"/>
    <property type="match status" value="1"/>
</dbReference>
<keyword evidence="5" id="KW-0418">Kinase</keyword>
<dbReference type="PANTHER" id="PTHR22967">
    <property type="entry name" value="SERINE/THREONINE PROTEIN KINASE"/>
    <property type="match status" value="1"/>
</dbReference>
<evidence type="ECO:0000256" key="7">
    <source>
        <dbReference type="ARBA" id="ARBA00022840"/>
    </source>
</evidence>
<dbReference type="AlphaFoldDB" id="A0A821KGL3"/>
<proteinExistence type="predicted"/>
<reference evidence="14" key="1">
    <citation type="submission" date="2021-02" db="EMBL/GenBank/DDBJ databases">
        <authorList>
            <person name="Nowell W R."/>
        </authorList>
    </citation>
    <scope>NUCLEOTIDE SEQUENCE</scope>
</reference>
<dbReference type="Pfam" id="PF00179">
    <property type="entry name" value="UQ_con"/>
    <property type="match status" value="1"/>
</dbReference>
<evidence type="ECO:0000256" key="9">
    <source>
        <dbReference type="ARBA" id="ARBA00048679"/>
    </source>
</evidence>
<feature type="region of interest" description="Disordered" evidence="11">
    <location>
        <begin position="530"/>
        <end position="602"/>
    </location>
</feature>
<dbReference type="FunFam" id="3.10.110.10:FF:000090">
    <property type="entry name" value="Ubiquitin-conjugating enzyme E2-17 kDa"/>
    <property type="match status" value="1"/>
</dbReference>
<dbReference type="Gene3D" id="3.10.110.10">
    <property type="entry name" value="Ubiquitin Conjugating Enzyme"/>
    <property type="match status" value="1"/>
</dbReference>
<dbReference type="SUPFAM" id="SSF56112">
    <property type="entry name" value="Protein kinase-like (PK-like)"/>
    <property type="match status" value="1"/>
</dbReference>
<dbReference type="SMART" id="SM00212">
    <property type="entry name" value="UBCc"/>
    <property type="match status" value="1"/>
</dbReference>
<evidence type="ECO:0000256" key="6">
    <source>
        <dbReference type="ARBA" id="ARBA00022786"/>
    </source>
</evidence>